<proteinExistence type="predicted"/>
<feature type="compositionally biased region" description="Acidic residues" evidence="1">
    <location>
        <begin position="589"/>
        <end position="598"/>
    </location>
</feature>
<evidence type="ECO:0000313" key="3">
    <source>
        <dbReference type="Proteomes" id="UP001530315"/>
    </source>
</evidence>
<dbReference type="Proteomes" id="UP001530315">
    <property type="component" value="Unassembled WGS sequence"/>
</dbReference>
<feature type="compositionally biased region" description="Low complexity" evidence="1">
    <location>
        <begin position="191"/>
        <end position="203"/>
    </location>
</feature>
<organism evidence="2 3">
    <name type="scientific">Stephanodiscus triporus</name>
    <dbReference type="NCBI Taxonomy" id="2934178"/>
    <lineage>
        <taxon>Eukaryota</taxon>
        <taxon>Sar</taxon>
        <taxon>Stramenopiles</taxon>
        <taxon>Ochrophyta</taxon>
        <taxon>Bacillariophyta</taxon>
        <taxon>Coscinodiscophyceae</taxon>
        <taxon>Thalassiosirophycidae</taxon>
        <taxon>Stephanodiscales</taxon>
        <taxon>Stephanodiscaceae</taxon>
        <taxon>Stephanodiscus</taxon>
    </lineage>
</organism>
<reference evidence="2 3" key="1">
    <citation type="submission" date="2024-10" db="EMBL/GenBank/DDBJ databases">
        <title>Updated reference genomes for cyclostephanoid diatoms.</title>
        <authorList>
            <person name="Roberts W.R."/>
            <person name="Alverson A.J."/>
        </authorList>
    </citation>
    <scope>NUCLEOTIDE SEQUENCE [LARGE SCALE GENOMIC DNA]</scope>
    <source>
        <strain evidence="2 3">AJA276-08</strain>
    </source>
</reference>
<feature type="compositionally biased region" description="Basic and acidic residues" evidence="1">
    <location>
        <begin position="62"/>
        <end position="71"/>
    </location>
</feature>
<comment type="caution">
    <text evidence="2">The sequence shown here is derived from an EMBL/GenBank/DDBJ whole genome shotgun (WGS) entry which is preliminary data.</text>
</comment>
<feature type="region of interest" description="Disordered" evidence="1">
    <location>
        <begin position="184"/>
        <end position="203"/>
    </location>
</feature>
<feature type="region of interest" description="Disordered" evidence="1">
    <location>
        <begin position="107"/>
        <end position="164"/>
    </location>
</feature>
<protein>
    <submittedName>
        <fullName evidence="2">Uncharacterized protein</fullName>
    </submittedName>
</protein>
<dbReference type="EMBL" id="JALLAZ020001309">
    <property type="protein sequence ID" value="KAL3777161.1"/>
    <property type="molecule type" value="Genomic_DNA"/>
</dbReference>
<keyword evidence="3" id="KW-1185">Reference proteome</keyword>
<feature type="region of interest" description="Disordered" evidence="1">
    <location>
        <begin position="53"/>
        <end position="78"/>
    </location>
</feature>
<dbReference type="AlphaFoldDB" id="A0ABD3NPY8"/>
<evidence type="ECO:0000313" key="2">
    <source>
        <dbReference type="EMBL" id="KAL3777161.1"/>
    </source>
</evidence>
<feature type="compositionally biased region" description="Low complexity" evidence="1">
    <location>
        <begin position="476"/>
        <end position="488"/>
    </location>
</feature>
<feature type="region of interest" description="Disordered" evidence="1">
    <location>
        <begin position="328"/>
        <end position="347"/>
    </location>
</feature>
<gene>
    <name evidence="2" type="ORF">ACHAW5_000148</name>
</gene>
<sequence length="767" mass="83672">SQGTTASTLDSSIHPVLLTIITSGGRICPISAAASAIMMPILAPLPRLVHRGRGSTNGMDDCTNHSRGDRRGRGRSSSSSRLLLSWTMTLTLTTLLTTMCEFDGARAFRSASPPSPPSRHPPGLRRERPLRRGRADHRGVGILSSRSSSSSSSSGGDDDDRRYHDAMPSADEIATQKREAYDALSSFHETSSSLPSASSSSSSRMRSLIRGLLDDDDLGSSTRRAECWSCIDGATSYAVPMDPAAGIGAGWTTRPYRCTVSLEANDNFAAGTMTTTTRRGGERRRKGLRLVETIQSTDDLKSGGPAGVPFVRSIPLGANVDVDPVDGSYSLDDAVPPPHCRRRDDDDDGVDRIASLPLLPPWMSGEGGVDPTTSATFLVEHALAVSETERCRCFLLYGDVVAGDRSTTVPEGGVMEDDYAIIAARRKRKKEEDETERSYRLLSVILTEETKVMPEKERTSAEESNSRIMIESPTRSESSSSSSSSSSSPLDLLKMSREESEDDEKNRLLKSFEGQNTRLSDVGANEDRTTRMERHELGMLGLASGVWLGDAFVREGISPSLSRARALRDNRRTGFGKKKNADAVAKDDDDREDDDGESEEDRFAVWHLGVQKVAMRFEWDYRDSISQSFTYGRALGTPTSLSSMANIKSDGAVVMNESKRVSTKMRRRRRVVWDMDGGAYVAGLVGSSYFRAPRYMSFSQSRSYSADAYLTEFMVFYRPESKDDATSPSLGGGMNGVDLGAYIDEDTPPAAPLMLEVGRCVATRPEQ</sequence>
<name>A0ABD3NPY8_9STRA</name>
<accession>A0ABD3NPY8</accession>
<evidence type="ECO:0000256" key="1">
    <source>
        <dbReference type="SAM" id="MobiDB-lite"/>
    </source>
</evidence>
<feature type="region of interest" description="Disordered" evidence="1">
    <location>
        <begin position="452"/>
        <end position="528"/>
    </location>
</feature>
<feature type="non-terminal residue" evidence="2">
    <location>
        <position position="1"/>
    </location>
</feature>
<feature type="compositionally biased region" description="Low complexity" evidence="1">
    <location>
        <begin position="144"/>
        <end position="155"/>
    </location>
</feature>
<feature type="compositionally biased region" description="Basic and acidic residues" evidence="1">
    <location>
        <begin position="579"/>
        <end position="588"/>
    </location>
</feature>
<feature type="region of interest" description="Disordered" evidence="1">
    <location>
        <begin position="576"/>
        <end position="598"/>
    </location>
</feature>
<feature type="compositionally biased region" description="Basic and acidic residues" evidence="1">
    <location>
        <begin position="452"/>
        <end position="465"/>
    </location>
</feature>